<name>A0A8T0KM36_PHAAN</name>
<proteinExistence type="predicted"/>
<evidence type="ECO:0000313" key="3">
    <source>
        <dbReference type="Proteomes" id="UP000743370"/>
    </source>
</evidence>
<sequence>MEMLQRGIPRFKMHTGNNHSRKPVEVLKTTPSTKTNASTQQPVSSITKINTLYPLASSESHQHHPPYYAFFQADQLLCDTTTEDEQACDPQPHAAESTGLKLLGLFLQCTECIAMDKLDFANDLLSEIAKCTFTSNVDNHGIEHIGGLGNQIRAYGNQIQLGVVFLHGAGTEYESSWNRIRVLMEPDTGPHGTGYGSSLSQKS</sequence>
<evidence type="ECO:0000313" key="2">
    <source>
        <dbReference type="EMBL" id="KAG2400756.1"/>
    </source>
</evidence>
<dbReference type="AlphaFoldDB" id="A0A8T0KM36"/>
<dbReference type="EMBL" id="JABFOF010000004">
    <property type="protein sequence ID" value="KAG2400756.1"/>
    <property type="molecule type" value="Genomic_DNA"/>
</dbReference>
<reference evidence="2 3" key="1">
    <citation type="submission" date="2020-05" db="EMBL/GenBank/DDBJ databases">
        <title>Vigna angularis (adzuki bean) Var. LongXiaoDou No. 4 denovo assembly.</title>
        <authorList>
            <person name="Xiang H."/>
        </authorList>
    </citation>
    <scope>NUCLEOTIDE SEQUENCE [LARGE SCALE GENOMIC DNA]</scope>
    <source>
        <tissue evidence="2">Leaf</tissue>
    </source>
</reference>
<dbReference type="Proteomes" id="UP000743370">
    <property type="component" value="Unassembled WGS sequence"/>
</dbReference>
<comment type="caution">
    <text evidence="2">The sequence shown here is derived from an EMBL/GenBank/DDBJ whole genome shotgun (WGS) entry which is preliminary data.</text>
</comment>
<organism evidence="2 3">
    <name type="scientific">Phaseolus angularis</name>
    <name type="common">Azuki bean</name>
    <name type="synonym">Vigna angularis</name>
    <dbReference type="NCBI Taxonomy" id="3914"/>
    <lineage>
        <taxon>Eukaryota</taxon>
        <taxon>Viridiplantae</taxon>
        <taxon>Streptophyta</taxon>
        <taxon>Embryophyta</taxon>
        <taxon>Tracheophyta</taxon>
        <taxon>Spermatophyta</taxon>
        <taxon>Magnoliopsida</taxon>
        <taxon>eudicotyledons</taxon>
        <taxon>Gunneridae</taxon>
        <taxon>Pentapetalae</taxon>
        <taxon>rosids</taxon>
        <taxon>fabids</taxon>
        <taxon>Fabales</taxon>
        <taxon>Fabaceae</taxon>
        <taxon>Papilionoideae</taxon>
        <taxon>50 kb inversion clade</taxon>
        <taxon>NPAAA clade</taxon>
        <taxon>indigoferoid/millettioid clade</taxon>
        <taxon>Phaseoleae</taxon>
        <taxon>Vigna</taxon>
    </lineage>
</organism>
<protein>
    <submittedName>
        <fullName evidence="2">Uncharacterized protein</fullName>
    </submittedName>
</protein>
<accession>A0A8T0KM36</accession>
<gene>
    <name evidence="2" type="ORF">HKW66_Vig0093900</name>
</gene>
<evidence type="ECO:0000256" key="1">
    <source>
        <dbReference type="SAM" id="MobiDB-lite"/>
    </source>
</evidence>
<feature type="region of interest" description="Disordered" evidence="1">
    <location>
        <begin position="1"/>
        <end position="21"/>
    </location>
</feature>